<dbReference type="InterPro" id="IPR050721">
    <property type="entry name" value="Trk_Ktr_HKT_K-transport"/>
</dbReference>
<dbReference type="Gene3D" id="3.40.50.720">
    <property type="entry name" value="NAD(P)-binding Rossmann-like Domain"/>
    <property type="match status" value="1"/>
</dbReference>
<proteinExistence type="predicted"/>
<keyword evidence="10" id="KW-1185">Reference proteome</keyword>
<dbReference type="RefSeq" id="WP_168058070.1">
    <property type="nucleotide sequence ID" value="NZ_VTOW01000001.1"/>
</dbReference>
<dbReference type="PROSITE" id="PS51201">
    <property type="entry name" value="RCK_N"/>
    <property type="match status" value="1"/>
</dbReference>
<dbReference type="SUPFAM" id="SSF51735">
    <property type="entry name" value="NAD(P)-binding Rossmann-fold domains"/>
    <property type="match status" value="1"/>
</dbReference>
<dbReference type="InterPro" id="IPR036721">
    <property type="entry name" value="RCK_C_sf"/>
</dbReference>
<evidence type="ECO:0000256" key="5">
    <source>
        <dbReference type="ARBA" id="ARBA00023027"/>
    </source>
</evidence>
<evidence type="ECO:0000256" key="1">
    <source>
        <dbReference type="ARBA" id="ARBA00017378"/>
    </source>
</evidence>
<dbReference type="PANTHER" id="PTHR43833">
    <property type="entry name" value="POTASSIUM CHANNEL PROTEIN 2-RELATED-RELATED"/>
    <property type="match status" value="1"/>
</dbReference>
<reference evidence="9 10" key="1">
    <citation type="journal article" date="2020" name="Nature">
        <title>Bacterial chemolithoautotrophy via manganese oxidation.</title>
        <authorList>
            <person name="Yu H."/>
            <person name="Leadbetter J.R."/>
        </authorList>
    </citation>
    <scope>NUCLEOTIDE SEQUENCE [LARGE SCALE GENOMIC DNA]</scope>
    <source>
        <strain evidence="9 10">Mn-1</strain>
    </source>
</reference>
<dbReference type="PANTHER" id="PTHR43833:SF5">
    <property type="entry name" value="TRK SYSTEM POTASSIUM UPTAKE PROTEIN TRKA"/>
    <property type="match status" value="1"/>
</dbReference>
<sequence length="217" mass="23584">MYIIIVGGGKVGYNLTKLLLAEEHEVLLIEKDKTKTAGLAREFGESLMEGNGSRVSILREAGANRADVLVAVTGTDEDNLVICQVAKAVFKCPRTIARVNDPRNESLFSTLGIDATVSSTRLIDSLIEEQVKAEDMVIPLVTLRAGNVEIIEVDLSRSSGMMGKKIREIQLPEGAIFISILRGDEVVIPKGDTELIPGDKVVALVRKEAEQALREML</sequence>
<feature type="domain" description="RCK N-terminal" evidence="7">
    <location>
        <begin position="1"/>
        <end position="119"/>
    </location>
</feature>
<evidence type="ECO:0000256" key="6">
    <source>
        <dbReference type="ARBA" id="ARBA00023065"/>
    </source>
</evidence>
<keyword evidence="4" id="KW-0630">Potassium</keyword>
<dbReference type="GO" id="GO:0015079">
    <property type="term" value="F:potassium ion transmembrane transporter activity"/>
    <property type="evidence" value="ECO:0007669"/>
    <property type="project" value="InterPro"/>
</dbReference>
<dbReference type="Gene3D" id="3.30.70.1450">
    <property type="entry name" value="Regulator of K+ conductance, C-terminal domain"/>
    <property type="match status" value="1"/>
</dbReference>
<dbReference type="PROSITE" id="PS51202">
    <property type="entry name" value="RCK_C"/>
    <property type="match status" value="1"/>
</dbReference>
<organism evidence="9 10">
    <name type="scientific">Candidatus Manganitrophus noduliformans</name>
    <dbReference type="NCBI Taxonomy" id="2606439"/>
    <lineage>
        <taxon>Bacteria</taxon>
        <taxon>Pseudomonadati</taxon>
        <taxon>Nitrospirota</taxon>
        <taxon>Nitrospiria</taxon>
        <taxon>Candidatus Troglogloeales</taxon>
        <taxon>Candidatus Manganitrophaceae</taxon>
        <taxon>Candidatus Manganitrophus</taxon>
    </lineage>
</organism>
<dbReference type="InterPro" id="IPR006037">
    <property type="entry name" value="RCK_C"/>
</dbReference>
<evidence type="ECO:0000259" key="7">
    <source>
        <dbReference type="PROSITE" id="PS51201"/>
    </source>
</evidence>
<dbReference type="SUPFAM" id="SSF116726">
    <property type="entry name" value="TrkA C-terminal domain-like"/>
    <property type="match status" value="1"/>
</dbReference>
<evidence type="ECO:0000259" key="8">
    <source>
        <dbReference type="PROSITE" id="PS51202"/>
    </source>
</evidence>
<keyword evidence="5" id="KW-0520">NAD</keyword>
<dbReference type="GO" id="GO:0005886">
    <property type="term" value="C:plasma membrane"/>
    <property type="evidence" value="ECO:0007669"/>
    <property type="project" value="InterPro"/>
</dbReference>
<gene>
    <name evidence="9" type="ORF">MNODULE_03375</name>
</gene>
<keyword evidence="3" id="KW-0633">Potassium transport</keyword>
<dbReference type="PRINTS" id="PR00335">
    <property type="entry name" value="KUPTAKETRKA"/>
</dbReference>
<dbReference type="EMBL" id="VTOW01000001">
    <property type="protein sequence ID" value="NKE69786.1"/>
    <property type="molecule type" value="Genomic_DNA"/>
</dbReference>
<keyword evidence="6" id="KW-0406">Ion transport</keyword>
<dbReference type="AlphaFoldDB" id="A0A7X6I9T9"/>
<comment type="caution">
    <text evidence="9">The sequence shown here is derived from an EMBL/GenBank/DDBJ whole genome shotgun (WGS) entry which is preliminary data.</text>
</comment>
<dbReference type="InterPro" id="IPR036291">
    <property type="entry name" value="NAD(P)-bd_dom_sf"/>
</dbReference>
<dbReference type="Proteomes" id="UP000534783">
    <property type="component" value="Unassembled WGS sequence"/>
</dbReference>
<evidence type="ECO:0000256" key="3">
    <source>
        <dbReference type="ARBA" id="ARBA00022538"/>
    </source>
</evidence>
<protein>
    <recommendedName>
        <fullName evidence="1">Trk system potassium uptake protein TrkA</fullName>
    </recommendedName>
</protein>
<accession>A0A7X6I9T9</accession>
<dbReference type="InterPro" id="IPR003148">
    <property type="entry name" value="RCK_N"/>
</dbReference>
<evidence type="ECO:0000313" key="10">
    <source>
        <dbReference type="Proteomes" id="UP000534783"/>
    </source>
</evidence>
<feature type="domain" description="RCK C-terminal" evidence="8">
    <location>
        <begin position="138"/>
        <end position="217"/>
    </location>
</feature>
<evidence type="ECO:0000256" key="2">
    <source>
        <dbReference type="ARBA" id="ARBA00022448"/>
    </source>
</evidence>
<evidence type="ECO:0000256" key="4">
    <source>
        <dbReference type="ARBA" id="ARBA00022958"/>
    </source>
</evidence>
<keyword evidence="2" id="KW-0813">Transport</keyword>
<name>A0A7X6I9T9_9BACT</name>
<dbReference type="Pfam" id="PF02254">
    <property type="entry name" value="TrkA_N"/>
    <property type="match status" value="1"/>
</dbReference>
<evidence type="ECO:0000313" key="9">
    <source>
        <dbReference type="EMBL" id="NKE69786.1"/>
    </source>
</evidence>
<dbReference type="Pfam" id="PF02080">
    <property type="entry name" value="TrkA_C"/>
    <property type="match status" value="1"/>
</dbReference>
<dbReference type="InterPro" id="IPR006036">
    <property type="entry name" value="K_uptake_TrkA"/>
</dbReference>